<dbReference type="EnsemblBacteria" id="AAM07091">
    <property type="protein sequence ID" value="AAM07091"/>
    <property type="gene ID" value="MA_3738"/>
</dbReference>
<evidence type="ECO:0000313" key="2">
    <source>
        <dbReference type="Proteomes" id="UP000002487"/>
    </source>
</evidence>
<name>Q8TJP1_METAC</name>
<reference evidence="1 2" key="1">
    <citation type="journal article" date="2002" name="Genome Res.">
        <title>The genome of Methanosarcina acetivorans reveals extensive metabolic and physiological diversity.</title>
        <authorList>
            <person name="Galagan J.E."/>
            <person name="Nusbaum C."/>
            <person name="Roy A."/>
            <person name="Endrizzi M.G."/>
            <person name="Macdonald P."/>
            <person name="FitzHugh W."/>
            <person name="Calvo S."/>
            <person name="Engels R."/>
            <person name="Smirnov S."/>
            <person name="Atnoor D."/>
            <person name="Brown A."/>
            <person name="Allen N."/>
            <person name="Naylor J."/>
            <person name="Stange-Thomann N."/>
            <person name="DeArellano K."/>
            <person name="Johnson R."/>
            <person name="Linton L."/>
            <person name="McEwan P."/>
            <person name="McKernan K."/>
            <person name="Talamas J."/>
            <person name="Tirrell A."/>
            <person name="Ye W."/>
            <person name="Zimmer A."/>
            <person name="Barber R.D."/>
            <person name="Cann I."/>
            <person name="Graham D.E."/>
            <person name="Grahame D.A."/>
            <person name="Guss A."/>
            <person name="Hedderich R."/>
            <person name="Ingram-Smith C."/>
            <person name="Kuettner C.H."/>
            <person name="Krzycki J.A."/>
            <person name="Leigh J.A."/>
            <person name="Li W."/>
            <person name="Liu J."/>
            <person name="Mukhopadhyay B."/>
            <person name="Reeve J.N."/>
            <person name="Smith K."/>
            <person name="Springer T.A."/>
            <person name="Umayam L.A."/>
            <person name="White O."/>
            <person name="White R.H."/>
            <person name="de Macario E.C."/>
            <person name="Ferry J.G."/>
            <person name="Jarrell K.F."/>
            <person name="Jing H."/>
            <person name="Macario A.J.L."/>
            <person name="Paulsen I."/>
            <person name="Pritchett M."/>
            <person name="Sowers K.R."/>
            <person name="Swanson R.V."/>
            <person name="Zinder S.H."/>
            <person name="Lander E."/>
            <person name="Metcalf W.W."/>
            <person name="Birren B."/>
        </authorList>
    </citation>
    <scope>NUCLEOTIDE SEQUENCE [LARGE SCALE GENOMIC DNA]</scope>
    <source>
        <strain evidence="2">ATCC 35395 / DSM 2834 / JCM 12185 / C2A</strain>
    </source>
</reference>
<dbReference type="InParanoid" id="Q8TJP1"/>
<dbReference type="KEGG" id="mac:MA_3738"/>
<proteinExistence type="predicted"/>
<protein>
    <submittedName>
        <fullName evidence="1">Uncharacterized protein</fullName>
    </submittedName>
</protein>
<dbReference type="EMBL" id="AE010299">
    <property type="protein sequence ID" value="AAM07091.1"/>
    <property type="molecule type" value="Genomic_DNA"/>
</dbReference>
<organism evidence="1 2">
    <name type="scientific">Methanosarcina acetivorans (strain ATCC 35395 / DSM 2834 / JCM 12185 / C2A)</name>
    <dbReference type="NCBI Taxonomy" id="188937"/>
    <lineage>
        <taxon>Archaea</taxon>
        <taxon>Methanobacteriati</taxon>
        <taxon>Methanobacteriota</taxon>
        <taxon>Stenosarchaea group</taxon>
        <taxon>Methanomicrobia</taxon>
        <taxon>Methanosarcinales</taxon>
        <taxon>Methanosarcinaceae</taxon>
        <taxon>Methanosarcina</taxon>
    </lineage>
</organism>
<dbReference type="HOGENOM" id="CLU_2678861_0_0_2"/>
<accession>Q8TJP1</accession>
<keyword evidence="2" id="KW-1185">Reference proteome</keyword>
<dbReference type="Proteomes" id="UP000002487">
    <property type="component" value="Chromosome"/>
</dbReference>
<gene>
    <name evidence="1" type="ordered locus">MA_3738</name>
</gene>
<dbReference type="AlphaFoldDB" id="Q8TJP1"/>
<evidence type="ECO:0000313" key="1">
    <source>
        <dbReference type="EMBL" id="AAM07091.1"/>
    </source>
</evidence>
<sequence>MENWLEVKSPGPLGSARAEDVQIPVNKKMLIKSPVLFTDVPSRRYPPVFRSPRCTFAFSPPDILDLLETCPEAA</sequence>